<keyword evidence="8" id="KW-0238">DNA-binding</keyword>
<evidence type="ECO:0000313" key="13">
    <source>
        <dbReference type="EMBL" id="AJC72896.1"/>
    </source>
</evidence>
<evidence type="ECO:0000256" key="8">
    <source>
        <dbReference type="ARBA" id="ARBA00023125"/>
    </source>
</evidence>
<dbReference type="InterPro" id="IPR046938">
    <property type="entry name" value="DNA_clamp_sf"/>
</dbReference>
<dbReference type="KEGG" id="phy:AJ81_00365"/>
<evidence type="ECO:0000256" key="9">
    <source>
        <dbReference type="PIRNR" id="PIRNR000804"/>
    </source>
</evidence>
<reference evidence="13 14" key="1">
    <citation type="submission" date="2014-01" db="EMBL/GenBank/DDBJ databases">
        <title>Genome sequencing of Thermotog hypogea.</title>
        <authorList>
            <person name="Zhang X."/>
            <person name="Alvare G."/>
            <person name="Fristensky B."/>
            <person name="Chen L."/>
            <person name="Suen T."/>
            <person name="Chen Q."/>
            <person name="Ma K."/>
        </authorList>
    </citation>
    <scope>NUCLEOTIDE SEQUENCE [LARGE SCALE GENOMIC DNA]</scope>
    <source>
        <strain evidence="13 14">DSM 11164</strain>
    </source>
</reference>
<dbReference type="AlphaFoldDB" id="A0A0X1KNM7"/>
<evidence type="ECO:0000259" key="10">
    <source>
        <dbReference type="Pfam" id="PF00712"/>
    </source>
</evidence>
<dbReference type="EMBL" id="CP007141">
    <property type="protein sequence ID" value="AJC72896.1"/>
    <property type="molecule type" value="Genomic_DNA"/>
</dbReference>
<keyword evidence="7 9" id="KW-0239">DNA-directed DNA polymerase</keyword>
<evidence type="ECO:0000259" key="11">
    <source>
        <dbReference type="Pfam" id="PF02767"/>
    </source>
</evidence>
<dbReference type="PANTHER" id="PTHR30478:SF0">
    <property type="entry name" value="BETA SLIDING CLAMP"/>
    <property type="match status" value="1"/>
</dbReference>
<dbReference type="PATRIC" id="fig|1123384.7.peg.70"/>
<evidence type="ECO:0000256" key="1">
    <source>
        <dbReference type="ARBA" id="ARBA00004496"/>
    </source>
</evidence>
<dbReference type="GO" id="GO:0003887">
    <property type="term" value="F:DNA-directed DNA polymerase activity"/>
    <property type="evidence" value="ECO:0007669"/>
    <property type="project" value="UniProtKB-UniRule"/>
</dbReference>
<dbReference type="GO" id="GO:0003677">
    <property type="term" value="F:DNA binding"/>
    <property type="evidence" value="ECO:0007669"/>
    <property type="project" value="UniProtKB-UniRule"/>
</dbReference>
<feature type="domain" description="DNA polymerase III beta sliding clamp central" evidence="11">
    <location>
        <begin position="130"/>
        <end position="243"/>
    </location>
</feature>
<dbReference type="Gene3D" id="3.10.150.10">
    <property type="entry name" value="DNA Polymerase III, subunit A, domain 2"/>
    <property type="match status" value="1"/>
</dbReference>
<feature type="domain" description="DNA polymerase III beta sliding clamp C-terminal" evidence="12">
    <location>
        <begin position="245"/>
        <end position="365"/>
    </location>
</feature>
<dbReference type="NCBIfam" id="TIGR00663">
    <property type="entry name" value="dnan"/>
    <property type="match status" value="1"/>
</dbReference>
<comment type="function">
    <text evidence="9">Confers DNA tethering and processivity to DNA polymerases and other proteins. Acts as a clamp, forming a ring around DNA (a reaction catalyzed by the clamp-loading complex) which diffuses in an ATP-independent manner freely and bidirectionally along dsDNA. Initially characterized for its ability to contact the catalytic subunit of DNA polymerase III (Pol III), a complex, multichain enzyme responsible for most of the replicative synthesis in bacteria; Pol III exhibits 3'-5' exonuclease proofreading activity. The beta chain is required for initiation of replication as well as for processivity of DNA replication.</text>
</comment>
<dbReference type="GO" id="GO:0009360">
    <property type="term" value="C:DNA polymerase III complex"/>
    <property type="evidence" value="ECO:0007669"/>
    <property type="project" value="InterPro"/>
</dbReference>
<gene>
    <name evidence="13" type="ORF">AJ81_00365</name>
</gene>
<comment type="similarity">
    <text evidence="2 9">Belongs to the beta sliding clamp family.</text>
</comment>
<dbReference type="Pfam" id="PF02767">
    <property type="entry name" value="DNA_pol3_beta_2"/>
    <property type="match status" value="1"/>
</dbReference>
<dbReference type="RefSeq" id="WP_096325172.1">
    <property type="nucleotide sequence ID" value="NC_022795.1"/>
</dbReference>
<keyword evidence="5 9" id="KW-0548">Nucleotidyltransferase</keyword>
<dbReference type="PaxDb" id="1123384-AJ81_00365"/>
<comment type="subcellular location">
    <subcellularLocation>
        <location evidence="1 9">Cytoplasm</location>
    </subcellularLocation>
</comment>
<keyword evidence="14" id="KW-1185">Reference proteome</keyword>
<dbReference type="Pfam" id="PF00712">
    <property type="entry name" value="DNA_pol3_beta"/>
    <property type="match status" value="1"/>
</dbReference>
<dbReference type="OrthoDB" id="8421503at2"/>
<keyword evidence="4 9" id="KW-0808">Transferase</keyword>
<evidence type="ECO:0000256" key="5">
    <source>
        <dbReference type="ARBA" id="ARBA00022695"/>
    </source>
</evidence>
<dbReference type="PANTHER" id="PTHR30478">
    <property type="entry name" value="DNA POLYMERASE III SUBUNIT BETA"/>
    <property type="match status" value="1"/>
</dbReference>
<evidence type="ECO:0000313" key="14">
    <source>
        <dbReference type="Proteomes" id="UP000077469"/>
    </source>
</evidence>
<protein>
    <recommendedName>
        <fullName evidence="9">Beta sliding clamp</fullName>
    </recommendedName>
</protein>
<evidence type="ECO:0000256" key="4">
    <source>
        <dbReference type="ARBA" id="ARBA00022679"/>
    </source>
</evidence>
<dbReference type="Gene3D" id="3.70.10.10">
    <property type="match status" value="1"/>
</dbReference>
<dbReference type="InterPro" id="IPR001001">
    <property type="entry name" value="DNA_polIII_beta"/>
</dbReference>
<dbReference type="SUPFAM" id="SSF55979">
    <property type="entry name" value="DNA clamp"/>
    <property type="match status" value="3"/>
</dbReference>
<feature type="domain" description="DNA polymerase III beta sliding clamp N-terminal" evidence="10">
    <location>
        <begin position="5"/>
        <end position="119"/>
    </location>
</feature>
<evidence type="ECO:0000259" key="12">
    <source>
        <dbReference type="Pfam" id="PF02768"/>
    </source>
</evidence>
<evidence type="ECO:0000256" key="7">
    <source>
        <dbReference type="ARBA" id="ARBA00022932"/>
    </source>
</evidence>
<dbReference type="Pfam" id="PF02768">
    <property type="entry name" value="DNA_pol3_beta_3"/>
    <property type="match status" value="1"/>
</dbReference>
<organism evidence="13 14">
    <name type="scientific">Pseudothermotoga hypogea DSM 11164 = NBRC 106472</name>
    <dbReference type="NCBI Taxonomy" id="1123384"/>
    <lineage>
        <taxon>Bacteria</taxon>
        <taxon>Thermotogati</taxon>
        <taxon>Thermotogota</taxon>
        <taxon>Thermotogae</taxon>
        <taxon>Thermotogales</taxon>
        <taxon>Thermotogaceae</taxon>
        <taxon>Pseudothermotoga</taxon>
    </lineage>
</organism>
<sequence>MARIAVDMQELITKVTVVSKVVPSKVIKPILGCVLFDLTEDGVFLLASDLETGVKAKLNCEYEGFGRFAVDGKVFYEVVKTLPTDVGASLEITPASLSIECGKSKFKLSVVDPSDFPEVSLSESSVSFEIDASLLHKMIEKVIFCAATDEFMRNLNGVYWELGNGFLRLVASDGFRLALAEERLEIQGEIGFLLSLKSMKELMSVAESCGDRKLRFEYDGKRVGIVATDVETLVRIVEVEFPDYKRVLPKAFKTKLVAPTNILVEALRRTMVIAKRGSESIRVEAMENVLILSSRSPDFGEVTEEIEVRKEGEDIIAAFNPKFLIEALRHIETDEVELNFIDSTSPLQMNPLDVEGYLYVVMPIRIV</sequence>
<dbReference type="InterPro" id="IPR022637">
    <property type="entry name" value="DNA_polIII_beta_cen"/>
</dbReference>
<dbReference type="GO" id="GO:0008408">
    <property type="term" value="F:3'-5' exonuclease activity"/>
    <property type="evidence" value="ECO:0007669"/>
    <property type="project" value="InterPro"/>
</dbReference>
<proteinExistence type="inferred from homology"/>
<dbReference type="STRING" id="1123384.AJ81_00365"/>
<dbReference type="GO" id="GO:0005737">
    <property type="term" value="C:cytoplasm"/>
    <property type="evidence" value="ECO:0007669"/>
    <property type="project" value="UniProtKB-SubCell"/>
</dbReference>
<comment type="subunit">
    <text evidence="9">Forms a ring-shaped head-to-tail homodimer around DNA.</text>
</comment>
<name>A0A0X1KNM7_9THEM</name>
<dbReference type="GO" id="GO:0006271">
    <property type="term" value="P:DNA strand elongation involved in DNA replication"/>
    <property type="evidence" value="ECO:0007669"/>
    <property type="project" value="TreeGrafter"/>
</dbReference>
<dbReference type="CDD" id="cd00140">
    <property type="entry name" value="beta_clamp"/>
    <property type="match status" value="1"/>
</dbReference>
<accession>A0A0X1KNM7</accession>
<keyword evidence="6 9" id="KW-0235">DNA replication</keyword>
<evidence type="ECO:0000256" key="2">
    <source>
        <dbReference type="ARBA" id="ARBA00010752"/>
    </source>
</evidence>
<evidence type="ECO:0000256" key="3">
    <source>
        <dbReference type="ARBA" id="ARBA00022490"/>
    </source>
</evidence>
<dbReference type="InterPro" id="IPR022634">
    <property type="entry name" value="DNA_polIII_beta_N"/>
</dbReference>
<dbReference type="SMART" id="SM00480">
    <property type="entry name" value="POL3Bc"/>
    <property type="match status" value="1"/>
</dbReference>
<dbReference type="InterPro" id="IPR022635">
    <property type="entry name" value="DNA_polIII_beta_C"/>
</dbReference>
<evidence type="ECO:0000256" key="6">
    <source>
        <dbReference type="ARBA" id="ARBA00022705"/>
    </source>
</evidence>
<keyword evidence="3 9" id="KW-0963">Cytoplasm</keyword>
<dbReference type="Proteomes" id="UP000077469">
    <property type="component" value="Chromosome"/>
</dbReference>
<dbReference type="PIRSF" id="PIRSF000804">
    <property type="entry name" value="DNA_pol_III_b"/>
    <property type="match status" value="1"/>
</dbReference>